<keyword evidence="2" id="KW-1185">Reference proteome</keyword>
<dbReference type="AlphaFoldDB" id="A0A8B6MC98"/>
<protein>
    <submittedName>
        <fullName evidence="1">Uncharacterized protein</fullName>
    </submittedName>
</protein>
<gene>
    <name evidence="1" type="ORF">MPC4_410003</name>
</gene>
<evidence type="ECO:0000313" key="1">
    <source>
        <dbReference type="EMBL" id="VTZ51626.1"/>
    </source>
</evidence>
<proteinExistence type="predicted"/>
<evidence type="ECO:0000313" key="2">
    <source>
        <dbReference type="Proteomes" id="UP000485880"/>
    </source>
</evidence>
<reference evidence="1 2" key="1">
    <citation type="submission" date="2019-05" db="EMBL/GenBank/DDBJ databases">
        <authorList>
            <person name="Farhan Ul Haque M."/>
        </authorList>
    </citation>
    <scope>NUCLEOTIDE SEQUENCE [LARGE SCALE GENOMIC DNA]</scope>
    <source>
        <strain evidence="1">2</strain>
    </source>
</reference>
<comment type="caution">
    <text evidence="1">The sequence shown here is derived from an EMBL/GenBank/DDBJ whole genome shotgun (WGS) entry which is preliminary data.</text>
</comment>
<dbReference type="Proteomes" id="UP000485880">
    <property type="component" value="Unassembled WGS sequence"/>
</dbReference>
<name>A0A8B6MC98_METTU</name>
<organism evidence="1 2">
    <name type="scientific">Methylocella tundrae</name>
    <dbReference type="NCBI Taxonomy" id="227605"/>
    <lineage>
        <taxon>Bacteria</taxon>
        <taxon>Pseudomonadati</taxon>
        <taxon>Pseudomonadota</taxon>
        <taxon>Alphaproteobacteria</taxon>
        <taxon>Hyphomicrobiales</taxon>
        <taxon>Beijerinckiaceae</taxon>
        <taxon>Methylocella</taxon>
    </lineage>
</organism>
<accession>A0A8B6MC98</accession>
<sequence length="100" mass="11723">MEEEAEWRDRKISHGGEEENIKIVRHCSALPTSSLDLPTETSCTDNFHGRERPFATSQQIVEWPMERSSPLQEDRSEWTSDRSTILTLAQKFQPKQRYPF</sequence>
<dbReference type="EMBL" id="CABFMQ020000100">
    <property type="protein sequence ID" value="VTZ51626.1"/>
    <property type="molecule type" value="Genomic_DNA"/>
</dbReference>